<dbReference type="Proteomes" id="UP000188879">
    <property type="component" value="Unassembled WGS sequence"/>
</dbReference>
<evidence type="ECO:0000313" key="2">
    <source>
        <dbReference type="Proteomes" id="UP000188879"/>
    </source>
</evidence>
<reference evidence="1 2" key="1">
    <citation type="submission" date="2016-10" db="EMBL/GenBank/DDBJ databases">
        <title>Draft Genome sequence of Roseomonas sp. strain M3.</title>
        <authorList>
            <person name="Subhash Y."/>
            <person name="Lee S."/>
        </authorList>
    </citation>
    <scope>NUCLEOTIDE SEQUENCE [LARGE SCALE GENOMIC DNA]</scope>
    <source>
        <strain evidence="1 2">M3</strain>
    </source>
</reference>
<gene>
    <name evidence="1" type="ORF">BKE38_17110</name>
</gene>
<comment type="caution">
    <text evidence="1">The sequence shown here is derived from an EMBL/GenBank/DDBJ whole genome shotgun (WGS) entry which is preliminary data.</text>
</comment>
<name>A0A1V2H056_9PROT</name>
<organism evidence="1 2">
    <name type="scientific">Teichococcus deserti</name>
    <dbReference type="NCBI Taxonomy" id="1817963"/>
    <lineage>
        <taxon>Bacteria</taxon>
        <taxon>Pseudomonadati</taxon>
        <taxon>Pseudomonadota</taxon>
        <taxon>Alphaproteobacteria</taxon>
        <taxon>Acetobacterales</taxon>
        <taxon>Roseomonadaceae</taxon>
        <taxon>Roseomonas</taxon>
    </lineage>
</organism>
<proteinExistence type="predicted"/>
<keyword evidence="2" id="KW-1185">Reference proteome</keyword>
<dbReference type="EMBL" id="MLCO01000176">
    <property type="protein sequence ID" value="ONG50976.1"/>
    <property type="molecule type" value="Genomic_DNA"/>
</dbReference>
<protein>
    <submittedName>
        <fullName evidence="1">Uncharacterized protein</fullName>
    </submittedName>
</protein>
<accession>A0A1V2H056</accession>
<sequence length="78" mass="8424">MALMVGAMPVAATELRLVAPGLAYCDELSARFARLPAARQEVARDLAEEGSQLCHDGHVRTGVAKLRRALRAAQPRQN</sequence>
<dbReference type="AlphaFoldDB" id="A0A1V2H056"/>
<evidence type="ECO:0000313" key="1">
    <source>
        <dbReference type="EMBL" id="ONG50976.1"/>
    </source>
</evidence>